<reference evidence="1" key="1">
    <citation type="submission" date="2020-07" db="EMBL/GenBank/DDBJ databases">
        <title>Huge and variable diversity of episymbiotic CPR bacteria and DPANN archaea in groundwater ecosystems.</title>
        <authorList>
            <person name="He C.Y."/>
            <person name="Keren R."/>
            <person name="Whittaker M."/>
            <person name="Farag I.F."/>
            <person name="Doudna J."/>
            <person name="Cate J.H.D."/>
            <person name="Banfield J.F."/>
        </authorList>
    </citation>
    <scope>NUCLEOTIDE SEQUENCE</scope>
    <source>
        <strain evidence="1">NC_groundwater_1664_Pr3_B-0.1um_52_9</strain>
    </source>
</reference>
<name>A0A9D6UXL6_9BACT</name>
<protein>
    <submittedName>
        <fullName evidence="1">Uncharacterized protein</fullName>
    </submittedName>
</protein>
<dbReference type="AlphaFoldDB" id="A0A9D6UXL6"/>
<dbReference type="EMBL" id="JACRDE010000049">
    <property type="protein sequence ID" value="MBI5248183.1"/>
    <property type="molecule type" value="Genomic_DNA"/>
</dbReference>
<comment type="caution">
    <text evidence="1">The sequence shown here is derived from an EMBL/GenBank/DDBJ whole genome shotgun (WGS) entry which is preliminary data.</text>
</comment>
<dbReference type="Proteomes" id="UP000807825">
    <property type="component" value="Unassembled WGS sequence"/>
</dbReference>
<proteinExistence type="predicted"/>
<gene>
    <name evidence="1" type="ORF">HY912_01700</name>
</gene>
<evidence type="ECO:0000313" key="2">
    <source>
        <dbReference type="Proteomes" id="UP000807825"/>
    </source>
</evidence>
<sequence length="58" mass="6852">MNYFLRCHAQMFGVLDKQAPYAVWQTFRSVGIVKQYSCHLEGSNRFGGLITFYRRVIF</sequence>
<organism evidence="1 2">
    <name type="scientific">Desulfomonile tiedjei</name>
    <dbReference type="NCBI Taxonomy" id="2358"/>
    <lineage>
        <taxon>Bacteria</taxon>
        <taxon>Pseudomonadati</taxon>
        <taxon>Thermodesulfobacteriota</taxon>
        <taxon>Desulfomonilia</taxon>
        <taxon>Desulfomonilales</taxon>
        <taxon>Desulfomonilaceae</taxon>
        <taxon>Desulfomonile</taxon>
    </lineage>
</organism>
<accession>A0A9D6UXL6</accession>
<evidence type="ECO:0000313" key="1">
    <source>
        <dbReference type="EMBL" id="MBI5248183.1"/>
    </source>
</evidence>